<dbReference type="Proteomes" id="UP000792457">
    <property type="component" value="Unassembled WGS sequence"/>
</dbReference>
<reference evidence="2" key="1">
    <citation type="submission" date="2013-04" db="EMBL/GenBank/DDBJ databases">
        <authorList>
            <person name="Qu J."/>
            <person name="Murali S.C."/>
            <person name="Bandaranaike D."/>
            <person name="Bellair M."/>
            <person name="Blankenburg K."/>
            <person name="Chao H."/>
            <person name="Dinh H."/>
            <person name="Doddapaneni H."/>
            <person name="Downs B."/>
            <person name="Dugan-Rocha S."/>
            <person name="Elkadiri S."/>
            <person name="Gnanaolivu R.D."/>
            <person name="Hernandez B."/>
            <person name="Javaid M."/>
            <person name="Jayaseelan J.C."/>
            <person name="Lee S."/>
            <person name="Li M."/>
            <person name="Ming W."/>
            <person name="Munidasa M."/>
            <person name="Muniz J."/>
            <person name="Nguyen L."/>
            <person name="Ongeri F."/>
            <person name="Osuji N."/>
            <person name="Pu L.-L."/>
            <person name="Puazo M."/>
            <person name="Qu C."/>
            <person name="Quiroz J."/>
            <person name="Raj R."/>
            <person name="Weissenberger G."/>
            <person name="Xin Y."/>
            <person name="Zou X."/>
            <person name="Han Y."/>
            <person name="Richards S."/>
            <person name="Worley K."/>
            <person name="Muzny D."/>
            <person name="Gibbs R."/>
        </authorList>
    </citation>
    <scope>NUCLEOTIDE SEQUENCE</scope>
    <source>
        <strain evidence="2">Sampled in the wild</strain>
    </source>
</reference>
<feature type="compositionally biased region" description="Basic and acidic residues" evidence="1">
    <location>
        <begin position="10"/>
        <end position="22"/>
    </location>
</feature>
<feature type="region of interest" description="Disordered" evidence="1">
    <location>
        <begin position="1"/>
        <end position="22"/>
    </location>
</feature>
<evidence type="ECO:0000313" key="3">
    <source>
        <dbReference type="Proteomes" id="UP000792457"/>
    </source>
</evidence>
<dbReference type="OrthoDB" id="7401398at2759"/>
<proteinExistence type="predicted"/>
<protein>
    <submittedName>
        <fullName evidence="2">Uncharacterized protein</fullName>
    </submittedName>
</protein>
<gene>
    <name evidence="2" type="ORF">J437_LFUL009239</name>
</gene>
<dbReference type="EMBL" id="KZ308905">
    <property type="protein sequence ID" value="KAG8235380.1"/>
    <property type="molecule type" value="Genomic_DNA"/>
</dbReference>
<name>A0A8K0KKN4_LADFU</name>
<evidence type="ECO:0000256" key="1">
    <source>
        <dbReference type="SAM" id="MobiDB-lite"/>
    </source>
</evidence>
<evidence type="ECO:0000313" key="2">
    <source>
        <dbReference type="EMBL" id="KAG8235380.1"/>
    </source>
</evidence>
<keyword evidence="3" id="KW-1185">Reference proteome</keyword>
<reference evidence="2" key="2">
    <citation type="submission" date="2017-10" db="EMBL/GenBank/DDBJ databases">
        <title>Ladona fulva Genome sequencing and assembly.</title>
        <authorList>
            <person name="Murali S."/>
            <person name="Richards S."/>
            <person name="Bandaranaike D."/>
            <person name="Bellair M."/>
            <person name="Blankenburg K."/>
            <person name="Chao H."/>
            <person name="Dinh H."/>
            <person name="Doddapaneni H."/>
            <person name="Dugan-Rocha S."/>
            <person name="Elkadiri S."/>
            <person name="Gnanaolivu R."/>
            <person name="Hernandez B."/>
            <person name="Skinner E."/>
            <person name="Javaid M."/>
            <person name="Lee S."/>
            <person name="Li M."/>
            <person name="Ming W."/>
            <person name="Munidasa M."/>
            <person name="Muniz J."/>
            <person name="Nguyen L."/>
            <person name="Hughes D."/>
            <person name="Osuji N."/>
            <person name="Pu L.-L."/>
            <person name="Puazo M."/>
            <person name="Qu C."/>
            <person name="Quiroz J."/>
            <person name="Raj R."/>
            <person name="Weissenberger G."/>
            <person name="Xin Y."/>
            <person name="Zou X."/>
            <person name="Han Y."/>
            <person name="Worley K."/>
            <person name="Muzny D."/>
            <person name="Gibbs R."/>
        </authorList>
    </citation>
    <scope>NUCLEOTIDE SEQUENCE</scope>
    <source>
        <strain evidence="2">Sampled in the wild</strain>
    </source>
</reference>
<dbReference type="AlphaFoldDB" id="A0A8K0KKN4"/>
<organism evidence="2 3">
    <name type="scientific">Ladona fulva</name>
    <name type="common">Scarce chaser dragonfly</name>
    <name type="synonym">Libellula fulva</name>
    <dbReference type="NCBI Taxonomy" id="123851"/>
    <lineage>
        <taxon>Eukaryota</taxon>
        <taxon>Metazoa</taxon>
        <taxon>Ecdysozoa</taxon>
        <taxon>Arthropoda</taxon>
        <taxon>Hexapoda</taxon>
        <taxon>Insecta</taxon>
        <taxon>Pterygota</taxon>
        <taxon>Palaeoptera</taxon>
        <taxon>Odonata</taxon>
        <taxon>Epiprocta</taxon>
        <taxon>Anisoptera</taxon>
        <taxon>Libelluloidea</taxon>
        <taxon>Libellulidae</taxon>
        <taxon>Ladona</taxon>
    </lineage>
</organism>
<comment type="caution">
    <text evidence="2">The sequence shown here is derived from an EMBL/GenBank/DDBJ whole genome shotgun (WGS) entry which is preliminary data.</text>
</comment>
<sequence length="94" mass="9977">MECGSKVLPTRRENASDVMKTEDLGLTSTPMIRLAPAALQPIATASPTAPRPHMATLDPASTFATFTAAPYPVVIPQPNRQTLSKGAVSFILKN</sequence>
<accession>A0A8K0KKN4</accession>